<name>A0ABW3DJQ8_9BACL</name>
<accession>A0ABW3DJQ8</accession>
<evidence type="ECO:0000256" key="4">
    <source>
        <dbReference type="SAM" id="SignalP"/>
    </source>
</evidence>
<feature type="region of interest" description="Disordered" evidence="2">
    <location>
        <begin position="787"/>
        <end position="887"/>
    </location>
</feature>
<gene>
    <name evidence="6" type="ORF">ACFQ03_25100</name>
</gene>
<dbReference type="Pfam" id="PF04536">
    <property type="entry name" value="TPM_phosphatase"/>
    <property type="match status" value="1"/>
</dbReference>
<feature type="chain" id="PRO_5046754169" evidence="4">
    <location>
        <begin position="23"/>
        <end position="887"/>
    </location>
</feature>
<organism evidence="6 7">
    <name type="scientific">Paenibacillus residui</name>
    <dbReference type="NCBI Taxonomy" id="629724"/>
    <lineage>
        <taxon>Bacteria</taxon>
        <taxon>Bacillati</taxon>
        <taxon>Bacillota</taxon>
        <taxon>Bacilli</taxon>
        <taxon>Bacillales</taxon>
        <taxon>Paenibacillaceae</taxon>
        <taxon>Paenibacillus</taxon>
    </lineage>
</organism>
<dbReference type="RefSeq" id="WP_379291767.1">
    <property type="nucleotide sequence ID" value="NZ_JBHTIU010000108.1"/>
</dbReference>
<keyword evidence="4" id="KW-0732">Signal</keyword>
<evidence type="ECO:0000259" key="5">
    <source>
        <dbReference type="Pfam" id="PF04536"/>
    </source>
</evidence>
<comment type="caution">
    <text evidence="6">The sequence shown here is derived from an EMBL/GenBank/DDBJ whole genome shotgun (WGS) entry which is preliminary data.</text>
</comment>
<evidence type="ECO:0000313" key="7">
    <source>
        <dbReference type="Proteomes" id="UP001597120"/>
    </source>
</evidence>
<evidence type="ECO:0000313" key="6">
    <source>
        <dbReference type="EMBL" id="MFD0872405.1"/>
    </source>
</evidence>
<reference evidence="7" key="1">
    <citation type="journal article" date="2019" name="Int. J. Syst. Evol. Microbiol.">
        <title>The Global Catalogue of Microorganisms (GCM) 10K type strain sequencing project: providing services to taxonomists for standard genome sequencing and annotation.</title>
        <authorList>
            <consortium name="The Broad Institute Genomics Platform"/>
            <consortium name="The Broad Institute Genome Sequencing Center for Infectious Disease"/>
            <person name="Wu L."/>
            <person name="Ma J."/>
        </authorList>
    </citation>
    <scope>NUCLEOTIDE SEQUENCE [LARGE SCALE GENOMIC DNA]</scope>
    <source>
        <strain evidence="7">CCUG 57263</strain>
    </source>
</reference>
<feature type="signal peptide" evidence="4">
    <location>
        <begin position="1"/>
        <end position="22"/>
    </location>
</feature>
<dbReference type="EMBL" id="JBHTIU010000108">
    <property type="protein sequence ID" value="MFD0872405.1"/>
    <property type="molecule type" value="Genomic_DNA"/>
</dbReference>
<feature type="transmembrane region" description="Helical" evidence="3">
    <location>
        <begin position="210"/>
        <end position="234"/>
    </location>
</feature>
<sequence length="887" mass="99819">MKKLTCFLLLLCLLLSPVMVWAANTPVKNGTVQDQAGMFREEALASLEQAAQGPLYTFYILTIDSLQGEDPFDYTTRVFNEWGLQNNEILLLISSQDRRIEMNLVSEELQRSIRSFYGGGDIGELIGRLTEEYFIPAAKEGDFAQASLNLMNAVHELAAEDAEAVQPASVPDPEPEAPAADPEPQAGDMSPAETSADVDKKPLIPPLSQWNWTLIAIVLTSVVLAWILLYGMILKIQWSKLRSRANQLLIEVSHANEELKPYVGLVQGQTEKLVNQLNELVTLLLIDLGKLQQDMEAKILFIRLLALRQGIREGRLTVANCQAVFEKIYPEIVRVGETERQVTRKVEDLSGKLEAAQSTVQRLAEKHSFPLTCMTEELTELEAELSRVRDLKVFDPLRASEAAAGLTQPMEKAFKEAEELPQWLNKYNAFPQTLSECRQELERWINEHCLKLVGIDPYSKLDEAQRNMEPLLAELRVGNMPSIRQISGRMDELLAEALEMTKRHAYLRGKNQEDIRFIKQKIAEFAKVEADLEQLLSDLRAAFVKEHWVDLAVSLEAAKRMMQDTAVQLPNVIKLTDDDHQHFEEARLKLDEMLQWLDGVDQISSHCQSISMQLNEAMDDLRTVVNESWKQFMESAQLARNEKLIFLEGAGPDETYPIIYPMFQKLKSMLHTTPYSLQELERHVREFSGSIDDFVIHVEFVLGEKNYALEAISFMESSFQSAVARTRRKIRVRKYEKNYRNILYEVNNLMASGFYMDAAEKVNEVQYLIDEMDNEYQRKLYSERTSASSSSWGSSSSETSIWGSNSSRKPSGSSIWGYGSSRNTSGSSTRDSSFSQNTSGGSSWSSSSSRNTSGGSTWGSSSSANKSGGSSWGSGSNNNNKSGGSNW</sequence>
<keyword evidence="3" id="KW-0472">Membrane</keyword>
<proteinExistence type="predicted"/>
<evidence type="ECO:0000256" key="2">
    <source>
        <dbReference type="SAM" id="MobiDB-lite"/>
    </source>
</evidence>
<protein>
    <submittedName>
        <fullName evidence="6">TPM domain-containing protein</fullName>
    </submittedName>
</protein>
<feature type="domain" description="TPM" evidence="5">
    <location>
        <begin position="32"/>
        <end position="155"/>
    </location>
</feature>
<dbReference type="Proteomes" id="UP001597120">
    <property type="component" value="Unassembled WGS sequence"/>
</dbReference>
<keyword evidence="3" id="KW-0812">Transmembrane</keyword>
<keyword evidence="3" id="KW-1133">Transmembrane helix</keyword>
<feature type="region of interest" description="Disordered" evidence="2">
    <location>
        <begin position="162"/>
        <end position="198"/>
    </location>
</feature>
<evidence type="ECO:0000256" key="1">
    <source>
        <dbReference type="SAM" id="Coils"/>
    </source>
</evidence>
<keyword evidence="7" id="KW-1185">Reference proteome</keyword>
<keyword evidence="1" id="KW-0175">Coiled coil</keyword>
<evidence type="ECO:0000256" key="3">
    <source>
        <dbReference type="SAM" id="Phobius"/>
    </source>
</evidence>
<dbReference type="Gene3D" id="3.10.310.50">
    <property type="match status" value="1"/>
</dbReference>
<feature type="coiled-coil region" evidence="1">
    <location>
        <begin position="346"/>
        <end position="391"/>
    </location>
</feature>
<dbReference type="InterPro" id="IPR007621">
    <property type="entry name" value="TPM_dom"/>
</dbReference>